<reference evidence="2" key="1">
    <citation type="submission" date="2015-04" db="EMBL/GenBank/DDBJ databases">
        <authorList>
            <person name="Mushtaq Mamoona"/>
        </authorList>
    </citation>
    <scope>NUCLEOTIDE SEQUENCE [LARGE SCALE GENOMIC DNA]</scope>
    <source>
        <strain evidence="2">AN4859/03</strain>
    </source>
</reference>
<sequence length="236" mass="26439">MNIKKIIIFISVLIFTSANIVNAQNYLKHSLGIDFGTTLFSMGTMPLITELIFKTQEGASGKFYDGKFGIRLTYNYTYLPKQSIDATLGFYAFDTHYGDYSEPVRDGAGNIINSGTISKFYNGSTIAIPASIGVRFYFNKSDTPNGFFLLPKVGMTTFIVNGKELRNDGSTRYKSTTVYDFYISGEMGFRIDLFSQMGNDWEVRPFIDISLLDIGYSFTPGIRFIPLPRLAIGISF</sequence>
<dbReference type="EMBL" id="CVLB01000001">
    <property type="protein sequence ID" value="CRF31493.1"/>
    <property type="molecule type" value="Genomic_DNA"/>
</dbReference>
<gene>
    <name evidence="1" type="ORF">BRSU_0180</name>
</gene>
<accession>A0A0G4K484</accession>
<keyword evidence="2" id="KW-1185">Reference proteome</keyword>
<dbReference type="Proteomes" id="UP000043763">
    <property type="component" value="Unassembled WGS sequence"/>
</dbReference>
<dbReference type="AlphaFoldDB" id="A0A0G4K484"/>
<protein>
    <recommendedName>
        <fullName evidence="3">Outer membrane protein beta-barrel domain-containing protein</fullName>
    </recommendedName>
</protein>
<evidence type="ECO:0008006" key="3">
    <source>
        <dbReference type="Google" id="ProtNLM"/>
    </source>
</evidence>
<evidence type="ECO:0000313" key="1">
    <source>
        <dbReference type="EMBL" id="CRF31493.1"/>
    </source>
</evidence>
<dbReference type="RefSeq" id="WP_048593370.1">
    <property type="nucleotide sequence ID" value="NZ_CVLB01000001.1"/>
</dbReference>
<evidence type="ECO:0000313" key="2">
    <source>
        <dbReference type="Proteomes" id="UP000043763"/>
    </source>
</evidence>
<name>A0A0G4K484_9SPIR</name>
<proteinExistence type="predicted"/>
<organism evidence="1 2">
    <name type="scientific">Brachyspira suanatina</name>
    <dbReference type="NCBI Taxonomy" id="381802"/>
    <lineage>
        <taxon>Bacteria</taxon>
        <taxon>Pseudomonadati</taxon>
        <taxon>Spirochaetota</taxon>
        <taxon>Spirochaetia</taxon>
        <taxon>Brachyspirales</taxon>
        <taxon>Brachyspiraceae</taxon>
        <taxon>Brachyspira</taxon>
    </lineage>
</organism>
<dbReference type="OrthoDB" id="306593at2"/>